<dbReference type="EMBL" id="CP019344">
    <property type="protein sequence ID" value="ARN77206.1"/>
    <property type="molecule type" value="Genomic_DNA"/>
</dbReference>
<gene>
    <name evidence="1" type="ORF">BST97_03970</name>
</gene>
<dbReference type="AlphaFoldDB" id="A0A1W6MI81"/>
<evidence type="ECO:0000313" key="1">
    <source>
        <dbReference type="EMBL" id="ARN77206.1"/>
    </source>
</evidence>
<reference evidence="1 2" key="1">
    <citation type="submission" date="2016-11" db="EMBL/GenBank/DDBJ databases">
        <title>Trade-off between light-utilization and light-protection in marine flavobacteria.</title>
        <authorList>
            <person name="Kumagai Y."/>
        </authorList>
    </citation>
    <scope>NUCLEOTIDE SEQUENCE [LARGE SCALE GENOMIC DNA]</scope>
    <source>
        <strain evidence="1 2">JCM 13191</strain>
    </source>
</reference>
<evidence type="ECO:0000313" key="2">
    <source>
        <dbReference type="Proteomes" id="UP000193431"/>
    </source>
</evidence>
<sequence>MNSVHSQKVDDYRRLAIKKDLIELGVWTDSVENINTEIEQLKSIANHLLQDTVISQNLLGFRRKNTLMMGMLCKYEQELKKEYEFGKQEYDISRAKEHEKRRVRYIHLINEFNELKYIIYNQLSKFRRS</sequence>
<dbReference type="RefSeq" id="WP_085766013.1">
    <property type="nucleotide sequence ID" value="NZ_CP019344.1"/>
</dbReference>
<organism evidence="1 2">
    <name type="scientific">Nonlabens spongiae</name>
    <dbReference type="NCBI Taxonomy" id="331648"/>
    <lineage>
        <taxon>Bacteria</taxon>
        <taxon>Pseudomonadati</taxon>
        <taxon>Bacteroidota</taxon>
        <taxon>Flavobacteriia</taxon>
        <taxon>Flavobacteriales</taxon>
        <taxon>Flavobacteriaceae</taxon>
        <taxon>Nonlabens</taxon>
    </lineage>
</organism>
<accession>A0A1W6MI81</accession>
<dbReference type="Proteomes" id="UP000193431">
    <property type="component" value="Chromosome"/>
</dbReference>
<dbReference type="STRING" id="331648.BST97_03970"/>
<protein>
    <submittedName>
        <fullName evidence="1">Uncharacterized protein</fullName>
    </submittedName>
</protein>
<keyword evidence="2" id="KW-1185">Reference proteome</keyword>
<proteinExistence type="predicted"/>
<dbReference type="OrthoDB" id="1442387at2"/>
<name>A0A1W6MI81_9FLAO</name>